<evidence type="ECO:0000313" key="1">
    <source>
        <dbReference type="EMBL" id="GID11930.1"/>
    </source>
</evidence>
<dbReference type="Gene3D" id="3.20.20.370">
    <property type="entry name" value="Glycoside hydrolase/deacetylase"/>
    <property type="match status" value="1"/>
</dbReference>
<name>A0A8J3NCI2_9ACTN</name>
<dbReference type="InterPro" id="IPR011330">
    <property type="entry name" value="Glyco_hydro/deAcase_b/a-brl"/>
</dbReference>
<dbReference type="EMBL" id="BOMB01000015">
    <property type="protein sequence ID" value="GID11930.1"/>
    <property type="molecule type" value="Genomic_DNA"/>
</dbReference>
<dbReference type="RefSeq" id="WP_203657917.1">
    <property type="nucleotide sequence ID" value="NZ_BAAAZM010000005.1"/>
</dbReference>
<dbReference type="AlphaFoldDB" id="A0A8J3NCI2"/>
<reference evidence="1" key="1">
    <citation type="submission" date="2021-01" db="EMBL/GenBank/DDBJ databases">
        <title>Whole genome shotgun sequence of Actinocatenispora rupis NBRC 107355.</title>
        <authorList>
            <person name="Komaki H."/>
            <person name="Tamura T."/>
        </authorList>
    </citation>
    <scope>NUCLEOTIDE SEQUENCE</scope>
    <source>
        <strain evidence="1">NBRC 107355</strain>
    </source>
</reference>
<gene>
    <name evidence="1" type="ORF">Aru02nite_28190</name>
</gene>
<evidence type="ECO:0008006" key="3">
    <source>
        <dbReference type="Google" id="ProtNLM"/>
    </source>
</evidence>
<organism evidence="1 2">
    <name type="scientific">Actinocatenispora rupis</name>
    <dbReference type="NCBI Taxonomy" id="519421"/>
    <lineage>
        <taxon>Bacteria</taxon>
        <taxon>Bacillati</taxon>
        <taxon>Actinomycetota</taxon>
        <taxon>Actinomycetes</taxon>
        <taxon>Micromonosporales</taxon>
        <taxon>Micromonosporaceae</taxon>
        <taxon>Actinocatenispora</taxon>
    </lineage>
</organism>
<comment type="caution">
    <text evidence="1">The sequence shown here is derived from an EMBL/GenBank/DDBJ whole genome shotgun (WGS) entry which is preliminary data.</text>
</comment>
<dbReference type="Proteomes" id="UP000612808">
    <property type="component" value="Unassembled WGS sequence"/>
</dbReference>
<proteinExistence type="predicted"/>
<dbReference type="SUPFAM" id="SSF88713">
    <property type="entry name" value="Glycoside hydrolase/deacetylase"/>
    <property type="match status" value="1"/>
</dbReference>
<accession>A0A8J3NCI2</accession>
<protein>
    <recommendedName>
        <fullName evidence="3">Polysaccharide deacetylase</fullName>
    </recommendedName>
</protein>
<dbReference type="GO" id="GO:0005975">
    <property type="term" value="P:carbohydrate metabolic process"/>
    <property type="evidence" value="ECO:0007669"/>
    <property type="project" value="InterPro"/>
</dbReference>
<sequence length="472" mass="52776">MFESSHAFGFFDYFRVPYRVVSGGPPASLSTVDGSYLGRLWCGERGLLWPRAGAPDCVTGRFTMAGMPVPGRVCTTPPGAGWQRAEAVTDERGRHVAFVWTDGAGNTFLPYDPAEVMRCLWSEAYTRLGRGADPRALMLRGYYLVRPLLPRQVQLGLRRAYAGRQETPRFPAWPVEHGLHDLYDWLFGVLTGIAGAPVPWLAPWPHGKSWSLVLTHDVETAAGFRDIPLLRDPERALGYRSSWNLVGERYHADPVTVRRLRDEGCEIGVHGLRHDGRDLGSRRLLARRLPAMHRYAAEWGAIGFRSPATQRSWDMMRTLGFDYDSSYTDTDPYEPRPGGCCTYLPFRNGDLVELPITLPQDHTLFEILRQRDGSVWTGKARAIRDRGGMVLALTHPDYASGTRAASAYRALLTEFAGDPTVWQALPREVSAWWRRRGESVPVPDGDGWRIDGPAADDGRIRYTAPTLVGEAP</sequence>
<keyword evidence="2" id="KW-1185">Reference proteome</keyword>
<evidence type="ECO:0000313" key="2">
    <source>
        <dbReference type="Proteomes" id="UP000612808"/>
    </source>
</evidence>